<proteinExistence type="predicted"/>
<reference evidence="2 3" key="1">
    <citation type="submission" date="2014-06" db="EMBL/GenBank/DDBJ databases">
        <authorList>
            <person name="Bishop-Lilly K.A."/>
            <person name="Broomall S.M."/>
            <person name="Chain P.S."/>
            <person name="Chertkov O."/>
            <person name="Coyne S.R."/>
            <person name="Daligault H.E."/>
            <person name="Davenport K.W."/>
            <person name="Erkkila T."/>
            <person name="Frey K.G."/>
            <person name="Gibbons H.S."/>
            <person name="Gu W."/>
            <person name="Jaissle J."/>
            <person name="Johnson S.L."/>
            <person name="Koroleva G.I."/>
            <person name="Ladner J.T."/>
            <person name="Lo C.-C."/>
            <person name="Minogue T.D."/>
            <person name="Munk C."/>
            <person name="Palacios G.F."/>
            <person name="Redden C.L."/>
            <person name="Rosenzweig C.N."/>
            <person name="Scholz M.B."/>
            <person name="Teshima H."/>
            <person name="Xu Y."/>
        </authorList>
    </citation>
    <scope>NUCLEOTIDE SEQUENCE [LARGE SCALE GENOMIC DNA]</scope>
    <source>
        <strain evidence="2 3">EO147</strain>
    </source>
</reference>
<dbReference type="AlphaFoldDB" id="A0AAI8FLP5"/>
<keyword evidence="3" id="KW-1185">Reference proteome</keyword>
<feature type="region of interest" description="Disordered" evidence="1">
    <location>
        <begin position="85"/>
        <end position="195"/>
    </location>
</feature>
<evidence type="ECO:0000313" key="2">
    <source>
        <dbReference type="EMBL" id="AIO65716.1"/>
    </source>
</evidence>
<feature type="compositionally biased region" description="Polar residues" evidence="1">
    <location>
        <begin position="150"/>
        <end position="159"/>
    </location>
</feature>
<sequence length="214" mass="23504">MRALFKTAGAMLRTDGDTVKAAAVRAGGFLPSLTEIGPDGGERAVWRVSKRLAAVGVAWHHERAARHVSSVAHRWRLAVCRASCASRKPQAASRKPQAASRKPQVASRSPQADRRKPIAENGKPKTASAKTKATHPKRWRSRPQEIEGQASGSNRQSRIPPTEIRRFRISAAARRGARPSAGSFVGARSRRQRALRRREAIRTMPPLAITHRLT</sequence>
<feature type="compositionally biased region" description="Low complexity" evidence="1">
    <location>
        <begin position="169"/>
        <end position="184"/>
    </location>
</feature>
<dbReference type="EMBL" id="CP008726">
    <property type="protein sequence ID" value="AIO65716.1"/>
    <property type="molecule type" value="Genomic_DNA"/>
</dbReference>
<gene>
    <name evidence="2" type="ORF">DM82_1525</name>
</gene>
<evidence type="ECO:0000313" key="3">
    <source>
        <dbReference type="Proteomes" id="UP000029424"/>
    </source>
</evidence>
<name>A0AAI8FLP5_9BURK</name>
<accession>A0AAI8FLP5</accession>
<dbReference type="Proteomes" id="UP000029424">
    <property type="component" value="Chromosome 1"/>
</dbReference>
<protein>
    <submittedName>
        <fullName evidence="2">Transcriptional regulator, MerR family domain protein</fullName>
    </submittedName>
</protein>
<feature type="compositionally biased region" description="Basic residues" evidence="1">
    <location>
        <begin position="132"/>
        <end position="141"/>
    </location>
</feature>
<dbReference type="KEGG" id="bok:DM82_1525"/>
<evidence type="ECO:0000256" key="1">
    <source>
        <dbReference type="SAM" id="MobiDB-lite"/>
    </source>
</evidence>
<organism evidence="2 3">
    <name type="scientific">Burkholderia oklahomensis</name>
    <dbReference type="NCBI Taxonomy" id="342113"/>
    <lineage>
        <taxon>Bacteria</taxon>
        <taxon>Pseudomonadati</taxon>
        <taxon>Pseudomonadota</taxon>
        <taxon>Betaproteobacteria</taxon>
        <taxon>Burkholderiales</taxon>
        <taxon>Burkholderiaceae</taxon>
        <taxon>Burkholderia</taxon>
        <taxon>pseudomallei group</taxon>
    </lineage>
</organism>